<gene>
    <name evidence="2" type="ORF">PCASD_26215</name>
</gene>
<proteinExistence type="predicted"/>
<evidence type="ECO:0000313" key="3">
    <source>
        <dbReference type="Proteomes" id="UP000235392"/>
    </source>
</evidence>
<feature type="compositionally biased region" description="Basic and acidic residues" evidence="1">
    <location>
        <begin position="1"/>
        <end position="11"/>
    </location>
</feature>
<dbReference type="EMBL" id="PGCI01001338">
    <property type="protein sequence ID" value="PLW05460.1"/>
    <property type="molecule type" value="Genomic_DNA"/>
</dbReference>
<name>A0A2N5RWV9_9BASI</name>
<comment type="caution">
    <text evidence="2">The sequence shown here is derived from an EMBL/GenBank/DDBJ whole genome shotgun (WGS) entry which is preliminary data.</text>
</comment>
<evidence type="ECO:0000313" key="2">
    <source>
        <dbReference type="EMBL" id="PLW05460.1"/>
    </source>
</evidence>
<organism evidence="2 3">
    <name type="scientific">Puccinia coronata f. sp. avenae</name>
    <dbReference type="NCBI Taxonomy" id="200324"/>
    <lineage>
        <taxon>Eukaryota</taxon>
        <taxon>Fungi</taxon>
        <taxon>Dikarya</taxon>
        <taxon>Basidiomycota</taxon>
        <taxon>Pucciniomycotina</taxon>
        <taxon>Pucciniomycetes</taxon>
        <taxon>Pucciniales</taxon>
        <taxon>Pucciniaceae</taxon>
        <taxon>Puccinia</taxon>
    </lineage>
</organism>
<protein>
    <submittedName>
        <fullName evidence="2">Uncharacterized protein</fullName>
    </submittedName>
</protein>
<accession>A0A2N5RWV9</accession>
<sequence length="204" mass="22822">MPWSRVDKAGKQGETWETTRGGGPGLELLRYAGHPERDVPTTRPPHSWRPFFGVMQKPLRVPGSSALPHRCAQLTGNFPLRATYIPTILGLQRKLSRRATQSTYQARRHDPQTRNPALKDLDLPCIRLGKQTQCNQGNKHCGAIALPEFFWDLNRISKDRWFSCQLSRYPAAALADSVAFSPALPIHSAVISSTASPSGQYSWY</sequence>
<evidence type="ECO:0000256" key="1">
    <source>
        <dbReference type="SAM" id="MobiDB-lite"/>
    </source>
</evidence>
<reference evidence="2 3" key="1">
    <citation type="submission" date="2017-11" db="EMBL/GenBank/DDBJ databases">
        <title>De novo assembly and phasing of dikaryotic genomes from two isolates of Puccinia coronata f. sp. avenae, the causal agent of oat crown rust.</title>
        <authorList>
            <person name="Miller M.E."/>
            <person name="Zhang Y."/>
            <person name="Omidvar V."/>
            <person name="Sperschneider J."/>
            <person name="Schwessinger B."/>
            <person name="Raley C."/>
            <person name="Palmer J.M."/>
            <person name="Garnica D."/>
            <person name="Upadhyaya N."/>
            <person name="Rathjen J."/>
            <person name="Taylor J.M."/>
            <person name="Park R.F."/>
            <person name="Dodds P.N."/>
            <person name="Hirsch C.D."/>
            <person name="Kianian S.F."/>
            <person name="Figueroa M."/>
        </authorList>
    </citation>
    <scope>NUCLEOTIDE SEQUENCE [LARGE SCALE GENOMIC DNA]</scope>
    <source>
        <strain evidence="2">12SD80</strain>
    </source>
</reference>
<dbReference type="AlphaFoldDB" id="A0A2N5RWV9"/>
<dbReference type="Proteomes" id="UP000235392">
    <property type="component" value="Unassembled WGS sequence"/>
</dbReference>
<feature type="region of interest" description="Disordered" evidence="1">
    <location>
        <begin position="1"/>
        <end position="27"/>
    </location>
</feature>